<evidence type="ECO:0000313" key="2">
    <source>
        <dbReference type="EMBL" id="GBP83248.1"/>
    </source>
</evidence>
<organism evidence="2 3">
    <name type="scientific">Eumeta variegata</name>
    <name type="common">Bagworm moth</name>
    <name type="synonym">Eumeta japonica</name>
    <dbReference type="NCBI Taxonomy" id="151549"/>
    <lineage>
        <taxon>Eukaryota</taxon>
        <taxon>Metazoa</taxon>
        <taxon>Ecdysozoa</taxon>
        <taxon>Arthropoda</taxon>
        <taxon>Hexapoda</taxon>
        <taxon>Insecta</taxon>
        <taxon>Pterygota</taxon>
        <taxon>Neoptera</taxon>
        <taxon>Endopterygota</taxon>
        <taxon>Lepidoptera</taxon>
        <taxon>Glossata</taxon>
        <taxon>Ditrysia</taxon>
        <taxon>Tineoidea</taxon>
        <taxon>Psychidae</taxon>
        <taxon>Oiketicinae</taxon>
        <taxon>Eumeta</taxon>
    </lineage>
</organism>
<feature type="transmembrane region" description="Helical" evidence="1">
    <location>
        <begin position="63"/>
        <end position="82"/>
    </location>
</feature>
<gene>
    <name evidence="2" type="ORF">EVAR_52049_1</name>
</gene>
<name>A0A4C1Z5V8_EUMVA</name>
<comment type="caution">
    <text evidence="2">The sequence shown here is derived from an EMBL/GenBank/DDBJ whole genome shotgun (WGS) entry which is preliminary data.</text>
</comment>
<keyword evidence="1" id="KW-0472">Membrane</keyword>
<evidence type="ECO:0000313" key="3">
    <source>
        <dbReference type="Proteomes" id="UP000299102"/>
    </source>
</evidence>
<keyword evidence="1" id="KW-1133">Transmembrane helix</keyword>
<protein>
    <submittedName>
        <fullName evidence="2">Uncharacterized protein</fullName>
    </submittedName>
</protein>
<evidence type="ECO:0000256" key="1">
    <source>
        <dbReference type="SAM" id="Phobius"/>
    </source>
</evidence>
<reference evidence="2 3" key="1">
    <citation type="journal article" date="2019" name="Commun. Biol.">
        <title>The bagworm genome reveals a unique fibroin gene that provides high tensile strength.</title>
        <authorList>
            <person name="Kono N."/>
            <person name="Nakamura H."/>
            <person name="Ohtoshi R."/>
            <person name="Tomita M."/>
            <person name="Numata K."/>
            <person name="Arakawa K."/>
        </authorList>
    </citation>
    <scope>NUCLEOTIDE SEQUENCE [LARGE SCALE GENOMIC DNA]</scope>
</reference>
<dbReference type="EMBL" id="BGZK01001611">
    <property type="protein sequence ID" value="GBP83248.1"/>
    <property type="molecule type" value="Genomic_DNA"/>
</dbReference>
<dbReference type="Proteomes" id="UP000299102">
    <property type="component" value="Unassembled WGS sequence"/>
</dbReference>
<keyword evidence="3" id="KW-1185">Reference proteome</keyword>
<proteinExistence type="predicted"/>
<dbReference type="AlphaFoldDB" id="A0A4C1Z5V8"/>
<keyword evidence="1" id="KW-0812">Transmembrane</keyword>
<sequence length="93" mass="10403">MHLHVKGRRSKSFTRQVVESSLVQSRAALGLVTARRDSVSAITPPARPVTYLSQIAHAKVSRTMIVCLTFVTPLYSYLLLVLDSERGFPSWFV</sequence>
<accession>A0A4C1Z5V8</accession>